<dbReference type="InterPro" id="IPR013783">
    <property type="entry name" value="Ig-like_fold"/>
</dbReference>
<dbReference type="InterPro" id="IPR000801">
    <property type="entry name" value="Esterase-like"/>
</dbReference>
<feature type="compositionally biased region" description="Polar residues" evidence="5">
    <location>
        <begin position="14"/>
        <end position="25"/>
    </location>
</feature>
<evidence type="ECO:0000313" key="8">
    <source>
        <dbReference type="Proteomes" id="UP000234289"/>
    </source>
</evidence>
<dbReference type="GO" id="GO:0008849">
    <property type="term" value="F:enterochelin esterase activity"/>
    <property type="evidence" value="ECO:0007669"/>
    <property type="project" value="InterPro"/>
</dbReference>
<dbReference type="Pfam" id="PF00756">
    <property type="entry name" value="Esterase"/>
    <property type="match status" value="1"/>
</dbReference>
<dbReference type="GO" id="GO:0005506">
    <property type="term" value="F:iron ion binding"/>
    <property type="evidence" value="ECO:0007669"/>
    <property type="project" value="InterPro"/>
</dbReference>
<accession>A0A2H1IUJ5</accession>
<keyword evidence="3" id="KW-0378">Hydrolase</keyword>
<sequence>MNEAHHSLADDRSNTAPESPLTQINAEDLWAARRGSRETSPPFGPKLTAASASPKSTAALYAHLEREGAPLVEDADDPDHRLVTLMVKSVPDIRQVHLFGQLVHSSSRTADALQPSTPMVRIAGTDYWGLTFRARRDLRTTYRIMPSMSDPSPIDLMSGARADPLNPRRTLPTPEDEPPRVVGMHTPDSIIELDRAPHARTLPAEGEGTKWTRHWFASSLLGNTRRGWTWAPQAEPRGVLVIHDGYDWSQRTHLLCLLEERMRSGELPPLFVVAVETLRGISTRELGCDETFTEAVVTELLPWIASSWAVPADRKRWILAGQSWGGLNVMFTALCHPEAVGSVISQSGSFWYPFATDPDGFGEYGWLIEQFRDAAAVPTRIHLQVGGLEGHMVTVNRHLRDVLCAKNCDLTWAETNDNHSWYSWQFSLLDGLRSVTRDWQ</sequence>
<protein>
    <submittedName>
        <fullName evidence="7">Enterochelin esterase</fullName>
    </submittedName>
</protein>
<dbReference type="AlphaFoldDB" id="A0A2H1IUJ5"/>
<dbReference type="InterPro" id="IPR021764">
    <property type="entry name" value="Enterochelin_esterase_N"/>
</dbReference>
<dbReference type="RefSeq" id="WP_101638964.1">
    <property type="nucleotide sequence ID" value="NZ_FXZG01000006.1"/>
</dbReference>
<feature type="region of interest" description="Disordered" evidence="5">
    <location>
        <begin position="1"/>
        <end position="51"/>
    </location>
</feature>
<evidence type="ECO:0000256" key="4">
    <source>
        <dbReference type="ARBA" id="ARBA00024201"/>
    </source>
</evidence>
<dbReference type="Proteomes" id="UP000234289">
    <property type="component" value="Unassembled WGS sequence"/>
</dbReference>
<gene>
    <name evidence="7" type="ORF">BAUR920_01441</name>
</gene>
<evidence type="ECO:0000256" key="1">
    <source>
        <dbReference type="ARBA" id="ARBA00004496"/>
    </source>
</evidence>
<dbReference type="SUPFAM" id="SSF53474">
    <property type="entry name" value="alpha/beta-Hydrolases"/>
    <property type="match status" value="1"/>
</dbReference>
<evidence type="ECO:0000256" key="5">
    <source>
        <dbReference type="SAM" id="MobiDB-lite"/>
    </source>
</evidence>
<dbReference type="InterPro" id="IPR014756">
    <property type="entry name" value="Ig_E-set"/>
</dbReference>
<keyword evidence="2" id="KW-0963">Cytoplasm</keyword>
<dbReference type="EMBL" id="FXZG01000006">
    <property type="protein sequence ID" value="SMX78866.1"/>
    <property type="molecule type" value="Genomic_DNA"/>
</dbReference>
<evidence type="ECO:0000259" key="6">
    <source>
        <dbReference type="Pfam" id="PF11806"/>
    </source>
</evidence>
<dbReference type="Gene3D" id="2.60.40.10">
    <property type="entry name" value="Immunoglobulins"/>
    <property type="match status" value="1"/>
</dbReference>
<proteinExistence type="inferred from homology"/>
<dbReference type="PANTHER" id="PTHR48098:SF3">
    <property type="entry name" value="IRON(III) ENTEROBACTIN ESTERASE"/>
    <property type="match status" value="1"/>
</dbReference>
<evidence type="ECO:0000256" key="3">
    <source>
        <dbReference type="ARBA" id="ARBA00022801"/>
    </source>
</evidence>
<dbReference type="GO" id="GO:0005975">
    <property type="term" value="P:carbohydrate metabolic process"/>
    <property type="evidence" value="ECO:0007669"/>
    <property type="project" value="UniProtKB-ARBA"/>
</dbReference>
<dbReference type="Pfam" id="PF11806">
    <property type="entry name" value="Enterochelin_N"/>
    <property type="match status" value="1"/>
</dbReference>
<comment type="subcellular location">
    <subcellularLocation>
        <location evidence="1">Cytoplasm</location>
    </subcellularLocation>
</comment>
<feature type="domain" description="Enterochelin esterase N-terminal" evidence="6">
    <location>
        <begin position="112"/>
        <end position="200"/>
    </location>
</feature>
<evidence type="ECO:0000313" key="7">
    <source>
        <dbReference type="EMBL" id="SMX78866.1"/>
    </source>
</evidence>
<dbReference type="Gene3D" id="3.40.50.1820">
    <property type="entry name" value="alpha/beta hydrolase"/>
    <property type="match status" value="1"/>
</dbReference>
<reference evidence="8" key="1">
    <citation type="submission" date="2017-03" db="EMBL/GenBank/DDBJ databases">
        <authorList>
            <person name="Monnet C."/>
        </authorList>
    </citation>
    <scope>NUCLEOTIDE SEQUENCE [LARGE SCALE GENOMIC DNA]</scope>
    <source>
        <strain evidence="8">CNRZ 920</strain>
    </source>
</reference>
<dbReference type="InterPro" id="IPR029058">
    <property type="entry name" value="AB_hydrolase_fold"/>
</dbReference>
<feature type="compositionally biased region" description="Basic and acidic residues" evidence="5">
    <location>
        <begin position="1"/>
        <end position="13"/>
    </location>
</feature>
<evidence type="ECO:0000256" key="2">
    <source>
        <dbReference type="ARBA" id="ARBA00022490"/>
    </source>
</evidence>
<dbReference type="SUPFAM" id="SSF81296">
    <property type="entry name" value="E set domains"/>
    <property type="match status" value="1"/>
</dbReference>
<dbReference type="InterPro" id="IPR050583">
    <property type="entry name" value="Mycobacterial_A85_antigen"/>
</dbReference>
<dbReference type="GO" id="GO:0005737">
    <property type="term" value="C:cytoplasm"/>
    <property type="evidence" value="ECO:0007669"/>
    <property type="project" value="UniProtKB-SubCell"/>
</dbReference>
<organism evidence="7 8">
    <name type="scientific">Brevibacterium aurantiacum</name>
    <dbReference type="NCBI Taxonomy" id="273384"/>
    <lineage>
        <taxon>Bacteria</taxon>
        <taxon>Bacillati</taxon>
        <taxon>Actinomycetota</taxon>
        <taxon>Actinomycetes</taxon>
        <taxon>Micrococcales</taxon>
        <taxon>Brevibacteriaceae</taxon>
        <taxon>Brevibacterium</taxon>
    </lineage>
</organism>
<name>A0A2H1IUJ5_BREAU</name>
<comment type="similarity">
    <text evidence="4">Belongs to the Fes family.</text>
</comment>
<dbReference type="PANTHER" id="PTHR48098">
    <property type="entry name" value="ENTEROCHELIN ESTERASE-RELATED"/>
    <property type="match status" value="1"/>
</dbReference>
<dbReference type="GO" id="GO:0006826">
    <property type="term" value="P:iron ion transport"/>
    <property type="evidence" value="ECO:0007669"/>
    <property type="project" value="InterPro"/>
</dbReference>